<reference evidence="9" key="1">
    <citation type="journal article" date="2019" name="Int. J. Syst. Evol. Microbiol.">
        <title>The Global Catalogue of Microorganisms (GCM) 10K type strain sequencing project: providing services to taxonomists for standard genome sequencing and annotation.</title>
        <authorList>
            <consortium name="The Broad Institute Genomics Platform"/>
            <consortium name="The Broad Institute Genome Sequencing Center for Infectious Disease"/>
            <person name="Wu L."/>
            <person name="Ma J."/>
        </authorList>
    </citation>
    <scope>NUCLEOTIDE SEQUENCE [LARGE SCALE GENOMIC DNA]</scope>
    <source>
        <strain evidence="9">CECT 8472</strain>
    </source>
</reference>
<dbReference type="EMBL" id="JBHSCW010000005">
    <property type="protein sequence ID" value="MFC4352011.1"/>
    <property type="molecule type" value="Genomic_DNA"/>
</dbReference>
<feature type="transmembrane region" description="Helical" evidence="6">
    <location>
        <begin position="20"/>
        <end position="39"/>
    </location>
</feature>
<feature type="transmembrane region" description="Helical" evidence="6">
    <location>
        <begin position="134"/>
        <end position="154"/>
    </location>
</feature>
<feature type="transmembrane region" description="Helical" evidence="6">
    <location>
        <begin position="279"/>
        <end position="299"/>
    </location>
</feature>
<comment type="caution">
    <text evidence="8">The sequence shown here is derived from an EMBL/GenBank/DDBJ whole genome shotgun (WGS) entry which is preliminary data.</text>
</comment>
<evidence type="ECO:0000256" key="5">
    <source>
        <dbReference type="ARBA" id="ARBA00023136"/>
    </source>
</evidence>
<feature type="transmembrane region" description="Helical" evidence="6">
    <location>
        <begin position="45"/>
        <end position="67"/>
    </location>
</feature>
<comment type="similarity">
    <text evidence="2">Belongs to the EamA transporter family.</text>
</comment>
<keyword evidence="9" id="KW-1185">Reference proteome</keyword>
<feature type="transmembrane region" description="Helical" evidence="6">
    <location>
        <begin position="253"/>
        <end position="273"/>
    </location>
</feature>
<sequence>MSAGLESRSDAAEPLGARAILLLVALVWGVNFVATSFALQGFSPWTFRTMSFVAGGILLLPLARALGADLRVPSARDKLHLIVSGMFACGGFGALSAIAILLTSTGRVAICIYTMPIWVVLLARVMLKEALTPARMLALTLCCLGLLILLWPLLQAGVSLGALAAIGGAVSWAIGIVYLKWARIAAHPLTVAVYQIFAGALVSALGMLVAGEGPEFPVGFQPWLGLLYGIVAGTALGYLLWFRVLERLPAGTAGLGVLLVPVFGVIASAILLGERPTPADLVGFVLILAAALVALRAPIRTA</sequence>
<feature type="domain" description="EamA" evidence="7">
    <location>
        <begin position="20"/>
        <end position="150"/>
    </location>
</feature>
<protein>
    <submittedName>
        <fullName evidence="8">DMT family transporter</fullName>
    </submittedName>
</protein>
<evidence type="ECO:0000259" key="7">
    <source>
        <dbReference type="Pfam" id="PF00892"/>
    </source>
</evidence>
<dbReference type="Gene3D" id="1.10.3730.20">
    <property type="match status" value="1"/>
</dbReference>
<evidence type="ECO:0000256" key="4">
    <source>
        <dbReference type="ARBA" id="ARBA00022989"/>
    </source>
</evidence>
<evidence type="ECO:0000313" key="8">
    <source>
        <dbReference type="EMBL" id="MFC4352011.1"/>
    </source>
</evidence>
<dbReference type="InterPro" id="IPR050638">
    <property type="entry name" value="AA-Vitamin_Transporters"/>
</dbReference>
<feature type="domain" description="EamA" evidence="7">
    <location>
        <begin position="160"/>
        <end position="294"/>
    </location>
</feature>
<gene>
    <name evidence="8" type="ORF">ACFOW6_10700</name>
</gene>
<dbReference type="PANTHER" id="PTHR32322">
    <property type="entry name" value="INNER MEMBRANE TRANSPORTER"/>
    <property type="match status" value="1"/>
</dbReference>
<keyword evidence="5 6" id="KW-0472">Membrane</keyword>
<organism evidence="8 9">
    <name type="scientific">Fodinicurvata halophila</name>
    <dbReference type="NCBI Taxonomy" id="1419723"/>
    <lineage>
        <taxon>Bacteria</taxon>
        <taxon>Pseudomonadati</taxon>
        <taxon>Pseudomonadota</taxon>
        <taxon>Alphaproteobacteria</taxon>
        <taxon>Rhodospirillales</taxon>
        <taxon>Rhodovibrionaceae</taxon>
        <taxon>Fodinicurvata</taxon>
    </lineage>
</organism>
<dbReference type="PANTHER" id="PTHR32322:SF2">
    <property type="entry name" value="EAMA DOMAIN-CONTAINING PROTEIN"/>
    <property type="match status" value="1"/>
</dbReference>
<dbReference type="InterPro" id="IPR000620">
    <property type="entry name" value="EamA_dom"/>
</dbReference>
<feature type="transmembrane region" description="Helical" evidence="6">
    <location>
        <begin position="160"/>
        <end position="179"/>
    </location>
</feature>
<keyword evidence="4 6" id="KW-1133">Transmembrane helix</keyword>
<evidence type="ECO:0000256" key="3">
    <source>
        <dbReference type="ARBA" id="ARBA00022692"/>
    </source>
</evidence>
<evidence type="ECO:0000313" key="9">
    <source>
        <dbReference type="Proteomes" id="UP001595799"/>
    </source>
</evidence>
<evidence type="ECO:0000256" key="2">
    <source>
        <dbReference type="ARBA" id="ARBA00007362"/>
    </source>
</evidence>
<feature type="transmembrane region" description="Helical" evidence="6">
    <location>
        <begin position="191"/>
        <end position="211"/>
    </location>
</feature>
<dbReference type="Proteomes" id="UP001595799">
    <property type="component" value="Unassembled WGS sequence"/>
</dbReference>
<feature type="transmembrane region" description="Helical" evidence="6">
    <location>
        <begin position="107"/>
        <end position="127"/>
    </location>
</feature>
<comment type="subcellular location">
    <subcellularLocation>
        <location evidence="1">Membrane</location>
        <topology evidence="1">Multi-pass membrane protein</topology>
    </subcellularLocation>
</comment>
<feature type="transmembrane region" description="Helical" evidence="6">
    <location>
        <begin position="223"/>
        <end position="241"/>
    </location>
</feature>
<dbReference type="RefSeq" id="WP_382422361.1">
    <property type="nucleotide sequence ID" value="NZ_JBHSCW010000005.1"/>
</dbReference>
<dbReference type="Pfam" id="PF00892">
    <property type="entry name" value="EamA"/>
    <property type="match status" value="2"/>
</dbReference>
<evidence type="ECO:0000256" key="6">
    <source>
        <dbReference type="SAM" id="Phobius"/>
    </source>
</evidence>
<dbReference type="InterPro" id="IPR037185">
    <property type="entry name" value="EmrE-like"/>
</dbReference>
<feature type="transmembrane region" description="Helical" evidence="6">
    <location>
        <begin position="79"/>
        <end position="101"/>
    </location>
</feature>
<keyword evidence="3 6" id="KW-0812">Transmembrane</keyword>
<evidence type="ECO:0000256" key="1">
    <source>
        <dbReference type="ARBA" id="ARBA00004141"/>
    </source>
</evidence>
<dbReference type="SUPFAM" id="SSF103481">
    <property type="entry name" value="Multidrug resistance efflux transporter EmrE"/>
    <property type="match status" value="2"/>
</dbReference>
<proteinExistence type="inferred from homology"/>
<name>A0ABV8UL50_9PROT</name>
<accession>A0ABV8UL50</accession>